<sequence length="135" mass="15282">GEFSIAACLFANGTILFAYKEVPQLNLLSGQLQGCHRRNYTSDIREERNSQKDVVVGISDAYLYDVKELSVFIACVEQTTCSDCLGDKVKGFQCQWCPQIRTCSSGVDRGLQRWRDNDCHLNVSEIFPKNCNFRS</sequence>
<dbReference type="OrthoDB" id="6285106at2759"/>
<keyword evidence="3" id="KW-0732">Signal</keyword>
<evidence type="ECO:0000256" key="1">
    <source>
        <dbReference type="ARBA" id="ARBA00004479"/>
    </source>
</evidence>
<reference evidence="7" key="1">
    <citation type="submission" date="2017-02" db="UniProtKB">
        <authorList>
            <consortium name="WormBaseParasite"/>
        </authorList>
    </citation>
    <scope>IDENTIFICATION</scope>
</reference>
<keyword evidence="2" id="KW-0812">Transmembrane</keyword>
<reference evidence="5 6" key="2">
    <citation type="submission" date="2018-11" db="EMBL/GenBank/DDBJ databases">
        <authorList>
            <consortium name="Pathogen Informatics"/>
        </authorList>
    </citation>
    <scope>NUCLEOTIDE SEQUENCE [LARGE SCALE GENOMIC DNA]</scope>
</reference>
<evidence type="ECO:0000256" key="3">
    <source>
        <dbReference type="ARBA" id="ARBA00022729"/>
    </source>
</evidence>
<dbReference type="InterPro" id="IPR031152">
    <property type="entry name" value="PLXDC"/>
</dbReference>
<organism evidence="7">
    <name type="scientific">Hymenolepis diminuta</name>
    <name type="common">Rat tapeworm</name>
    <dbReference type="NCBI Taxonomy" id="6216"/>
    <lineage>
        <taxon>Eukaryota</taxon>
        <taxon>Metazoa</taxon>
        <taxon>Spiralia</taxon>
        <taxon>Lophotrochozoa</taxon>
        <taxon>Platyhelminthes</taxon>
        <taxon>Cestoda</taxon>
        <taxon>Eucestoda</taxon>
        <taxon>Cyclophyllidea</taxon>
        <taxon>Hymenolepididae</taxon>
        <taxon>Hymenolepis</taxon>
    </lineage>
</organism>
<protein>
    <submittedName>
        <fullName evidence="7">Sema domain-containing protein</fullName>
    </submittedName>
</protein>
<evidence type="ECO:0000256" key="4">
    <source>
        <dbReference type="ARBA" id="ARBA00022989"/>
    </source>
</evidence>
<name>A0A0R3SBB0_HYMDI</name>
<dbReference type="Proteomes" id="UP000274504">
    <property type="component" value="Unassembled WGS sequence"/>
</dbReference>
<dbReference type="STRING" id="6216.A0A0R3SBB0"/>
<evidence type="ECO:0000313" key="7">
    <source>
        <dbReference type="WBParaSite" id="HDID_0000173601-mRNA-1"/>
    </source>
</evidence>
<dbReference type="GO" id="GO:0016020">
    <property type="term" value="C:membrane"/>
    <property type="evidence" value="ECO:0007669"/>
    <property type="project" value="UniProtKB-SubCell"/>
</dbReference>
<evidence type="ECO:0000256" key="2">
    <source>
        <dbReference type="ARBA" id="ARBA00022692"/>
    </source>
</evidence>
<dbReference type="EMBL" id="UYSG01000352">
    <property type="protein sequence ID" value="VDL19198.1"/>
    <property type="molecule type" value="Genomic_DNA"/>
</dbReference>
<proteinExistence type="predicted"/>
<dbReference type="PANTHER" id="PTHR13055:SF12">
    <property type="entry name" value="LD40707P"/>
    <property type="match status" value="1"/>
</dbReference>
<evidence type="ECO:0000313" key="5">
    <source>
        <dbReference type="EMBL" id="VDL19198.1"/>
    </source>
</evidence>
<dbReference type="AlphaFoldDB" id="A0A0R3SBB0"/>
<keyword evidence="4" id="KW-1133">Transmembrane helix</keyword>
<evidence type="ECO:0000313" key="6">
    <source>
        <dbReference type="Proteomes" id="UP000274504"/>
    </source>
</evidence>
<dbReference type="PANTHER" id="PTHR13055">
    <property type="entry name" value="TUMOR ENDOTHELIAL MARKER 7 RELATED"/>
    <property type="match status" value="1"/>
</dbReference>
<keyword evidence="4" id="KW-0472">Membrane</keyword>
<dbReference type="WBParaSite" id="HDID_0000173601-mRNA-1">
    <property type="protein sequence ID" value="HDID_0000173601-mRNA-1"/>
    <property type="gene ID" value="HDID_0000173601"/>
</dbReference>
<comment type="subcellular location">
    <subcellularLocation>
        <location evidence="1">Membrane</location>
        <topology evidence="1">Single-pass type I membrane protein</topology>
    </subcellularLocation>
</comment>
<accession>A0A0R3SBB0</accession>
<gene>
    <name evidence="5" type="ORF">HDID_LOCUS1737</name>
</gene>